<dbReference type="PANTHER" id="PTHR43537:SF24">
    <property type="entry name" value="GLUCONATE OPERON TRANSCRIPTIONAL REPRESSOR"/>
    <property type="match status" value="1"/>
</dbReference>
<evidence type="ECO:0000256" key="1">
    <source>
        <dbReference type="ARBA" id="ARBA00023015"/>
    </source>
</evidence>
<keyword evidence="3" id="KW-0804">Transcription</keyword>
<dbReference type="PROSITE" id="PS50949">
    <property type="entry name" value="HTH_GNTR"/>
    <property type="match status" value="2"/>
</dbReference>
<keyword evidence="2" id="KW-0238">DNA-binding</keyword>
<name>A0A413LTA0_9FIRM</name>
<dbReference type="InterPro" id="IPR000524">
    <property type="entry name" value="Tscrpt_reg_HTH_GntR"/>
</dbReference>
<keyword evidence="1" id="KW-0805">Transcription regulation</keyword>
<organism evidence="4 5">
    <name type="scientific">Hungatella hathewayi</name>
    <dbReference type="NCBI Taxonomy" id="154046"/>
    <lineage>
        <taxon>Bacteria</taxon>
        <taxon>Bacillati</taxon>
        <taxon>Bacillota</taxon>
        <taxon>Clostridia</taxon>
        <taxon>Lachnospirales</taxon>
        <taxon>Lachnospiraceae</taxon>
        <taxon>Hungatella</taxon>
    </lineage>
</organism>
<gene>
    <name evidence="4" type="ORF">CE91St55_44760</name>
</gene>
<protein>
    <submittedName>
        <fullName evidence="4">Uncharacterized protein</fullName>
    </submittedName>
</protein>
<dbReference type="InterPro" id="IPR036388">
    <property type="entry name" value="WH-like_DNA-bd_sf"/>
</dbReference>
<proteinExistence type="predicted"/>
<dbReference type="EMBL" id="BQNJ01000002">
    <property type="protein sequence ID" value="GKH02495.1"/>
    <property type="molecule type" value="Genomic_DNA"/>
</dbReference>
<comment type="caution">
    <text evidence="4">The sequence shown here is derived from an EMBL/GenBank/DDBJ whole genome shotgun (WGS) entry which is preliminary data.</text>
</comment>
<dbReference type="GO" id="GO:0003700">
    <property type="term" value="F:DNA-binding transcription factor activity"/>
    <property type="evidence" value="ECO:0007669"/>
    <property type="project" value="InterPro"/>
</dbReference>
<reference evidence="4" key="1">
    <citation type="submission" date="2022-01" db="EMBL/GenBank/DDBJ databases">
        <title>Novel bile acid biosynthetic pathways are enriched in the microbiome of centenarians.</title>
        <authorList>
            <person name="Sato Y."/>
            <person name="Atarashi K."/>
            <person name="Plichta R.D."/>
            <person name="Arai Y."/>
            <person name="Sasajima S."/>
            <person name="Kearney M.S."/>
            <person name="Suda W."/>
            <person name="Takeshita K."/>
            <person name="Sasaki T."/>
            <person name="Okamoto S."/>
            <person name="Skelly N.A."/>
            <person name="Okamura Y."/>
            <person name="Vlamakis H."/>
            <person name="Li Y."/>
            <person name="Tanoue T."/>
            <person name="Takei H."/>
            <person name="Nittono H."/>
            <person name="Narushima S."/>
            <person name="Irie J."/>
            <person name="Itoh H."/>
            <person name="Moriya K."/>
            <person name="Sugiura Y."/>
            <person name="Suematsu M."/>
            <person name="Moritoki N."/>
            <person name="Shibata S."/>
            <person name="Littman R.D."/>
            <person name="Fischbach A.M."/>
            <person name="Uwamino Y."/>
            <person name="Inoue T."/>
            <person name="Honda A."/>
            <person name="Hattori M."/>
            <person name="Murai T."/>
            <person name="Xavier J.R."/>
            <person name="Hirose N."/>
            <person name="Honda K."/>
        </authorList>
    </citation>
    <scope>NUCLEOTIDE SEQUENCE</scope>
    <source>
        <strain evidence="4">CE91-St55</strain>
    </source>
</reference>
<dbReference type="Pfam" id="PF00392">
    <property type="entry name" value="GntR"/>
    <property type="match status" value="2"/>
</dbReference>
<evidence type="ECO:0000256" key="2">
    <source>
        <dbReference type="ARBA" id="ARBA00023125"/>
    </source>
</evidence>
<dbReference type="Proteomes" id="UP001055091">
    <property type="component" value="Unassembled WGS sequence"/>
</dbReference>
<dbReference type="RefSeq" id="WP_006772881.1">
    <property type="nucleotide sequence ID" value="NZ_BQNJ01000002.1"/>
</dbReference>
<evidence type="ECO:0000256" key="3">
    <source>
        <dbReference type="ARBA" id="ARBA00023163"/>
    </source>
</evidence>
<dbReference type="SUPFAM" id="SSF46785">
    <property type="entry name" value="Winged helix' DNA-binding domain"/>
    <property type="match status" value="2"/>
</dbReference>
<dbReference type="SMART" id="SM00345">
    <property type="entry name" value="HTH_GNTR"/>
    <property type="match status" value="2"/>
</dbReference>
<dbReference type="PANTHER" id="PTHR43537">
    <property type="entry name" value="TRANSCRIPTIONAL REGULATOR, GNTR FAMILY"/>
    <property type="match status" value="1"/>
</dbReference>
<evidence type="ECO:0000313" key="4">
    <source>
        <dbReference type="EMBL" id="GKH02495.1"/>
    </source>
</evidence>
<dbReference type="CDD" id="cd07377">
    <property type="entry name" value="WHTH_GntR"/>
    <property type="match status" value="2"/>
</dbReference>
<dbReference type="GO" id="GO:0003677">
    <property type="term" value="F:DNA binding"/>
    <property type="evidence" value="ECO:0007669"/>
    <property type="project" value="UniProtKB-KW"/>
</dbReference>
<dbReference type="Gene3D" id="1.10.10.10">
    <property type="entry name" value="Winged helix-like DNA-binding domain superfamily/Winged helix DNA-binding domain"/>
    <property type="match status" value="2"/>
</dbReference>
<evidence type="ECO:0000313" key="5">
    <source>
        <dbReference type="Proteomes" id="UP001055091"/>
    </source>
</evidence>
<dbReference type="GeneID" id="93148579"/>
<dbReference type="InterPro" id="IPR036390">
    <property type="entry name" value="WH_DNA-bd_sf"/>
</dbReference>
<accession>A0A413LTA0</accession>
<dbReference type="AlphaFoldDB" id="A0A413LTA0"/>
<sequence length="497" mass="57363">MEEKSTLFEYLYRNLREQIMTGYLKYGDPLPSMSQLSENYHVGIRTVREVLAALKREGLIHTEERRTSRVAYQPVDEIQKEDVLRSVLERRTAILEVYKTMELIMPRLFACSIASCGGEKVRLSFQHLKRNSKKGIDLRWKASSMALHSLLDASGNLLFRDIFTSLEICARVPFFLEFRESPAFSASAMAYKDPMWMLEAANSGDLKEMRRCFETMYRAIADDVKQFLEELDAMVPFPVEETDCCYSWSPEIGRNHYYMQITRDLIDKIGVGIYRDGTFLPSEAALADEYKVSVSTIRKAVAMLNKCGFCHTYNVKGTQVTLFNDDATAQCMKNRVLKNDTLLYLSGLQFMAAAVWPAAMLTAESIKKEAEELVDKMEQPWAVPLDLITDAMKEHLPLKPFQMILQEVGGLLHWGYYYSFYSDGSTRSNELNQRCRIALDCLMKGEKQAYARQLSLCYCHVLEVVREYMVQCGLYEAKNLITPQPEQWEEYEIQNIW</sequence>